<dbReference type="RefSeq" id="WP_183463466.1">
    <property type="nucleotide sequence ID" value="NZ_JACHWZ010000029.1"/>
</dbReference>
<organism evidence="8 9">
    <name type="scientific">Microbulbifer rhizosphaerae</name>
    <dbReference type="NCBI Taxonomy" id="1562603"/>
    <lineage>
        <taxon>Bacteria</taxon>
        <taxon>Pseudomonadati</taxon>
        <taxon>Pseudomonadota</taxon>
        <taxon>Gammaproteobacteria</taxon>
        <taxon>Cellvibrionales</taxon>
        <taxon>Microbulbiferaceae</taxon>
        <taxon>Microbulbifer</taxon>
    </lineage>
</organism>
<evidence type="ECO:0000256" key="1">
    <source>
        <dbReference type="ARBA" id="ARBA00004141"/>
    </source>
</evidence>
<feature type="transmembrane region" description="Helical" evidence="6">
    <location>
        <begin position="147"/>
        <end position="169"/>
    </location>
</feature>
<accession>A0A7W4ZCE9</accession>
<dbReference type="AlphaFoldDB" id="A0A7W4ZCE9"/>
<gene>
    <name evidence="8" type="ORF">FHS09_004217</name>
</gene>
<reference evidence="8 9" key="1">
    <citation type="submission" date="2020-08" db="EMBL/GenBank/DDBJ databases">
        <title>Genomic Encyclopedia of Type Strains, Phase III (KMG-III): the genomes of soil and plant-associated and newly described type strains.</title>
        <authorList>
            <person name="Whitman W."/>
        </authorList>
    </citation>
    <scope>NUCLEOTIDE SEQUENCE [LARGE SCALE GENOMIC DNA]</scope>
    <source>
        <strain evidence="8 9">CECT 8799</strain>
    </source>
</reference>
<sequence length="305" mass="33297">MNLFLYTSTVLLWGTTWIAIHFQMGEVPVLVSAFYRFAIAGLLFLPALMLLRGVQKTTLRDHGFFVLQGGCLFSLNFICFYTASQYIVSGLISVVFSAAVLFNALNSRLLWGERAERGVYLAAALGIAGLISLFWDSIAGGNFDRTAALGLGLSVLGTYFFSLGNMVSVRHARRGLKPWTCNAYAMNYGALILLACIVASGTSWKLDTSPLYLGSLLYLAIPGSILGFTAYLSLVGRIGANRAAYATVLFPIVALSFSAWFEGYQWTALSFGGLFLVLLGNTVSLGGLRVIGQWRLRFEREKIPL</sequence>
<dbReference type="PANTHER" id="PTHR32322:SF2">
    <property type="entry name" value="EAMA DOMAIN-CONTAINING PROTEIN"/>
    <property type="match status" value="1"/>
</dbReference>
<dbReference type="GO" id="GO:0016020">
    <property type="term" value="C:membrane"/>
    <property type="evidence" value="ECO:0007669"/>
    <property type="project" value="UniProtKB-SubCell"/>
</dbReference>
<dbReference type="PANTHER" id="PTHR32322">
    <property type="entry name" value="INNER MEMBRANE TRANSPORTER"/>
    <property type="match status" value="1"/>
</dbReference>
<evidence type="ECO:0000256" key="4">
    <source>
        <dbReference type="ARBA" id="ARBA00022989"/>
    </source>
</evidence>
<dbReference type="SUPFAM" id="SSF103481">
    <property type="entry name" value="Multidrug resistance efflux transporter EmrE"/>
    <property type="match status" value="2"/>
</dbReference>
<feature type="transmembrane region" description="Helical" evidence="6">
    <location>
        <begin position="118"/>
        <end position="135"/>
    </location>
</feature>
<comment type="similarity">
    <text evidence="2">Belongs to the EamA transporter family.</text>
</comment>
<feature type="transmembrane region" description="Helical" evidence="6">
    <location>
        <begin position="63"/>
        <end position="83"/>
    </location>
</feature>
<proteinExistence type="inferred from homology"/>
<evidence type="ECO:0000256" key="3">
    <source>
        <dbReference type="ARBA" id="ARBA00022692"/>
    </source>
</evidence>
<feature type="transmembrane region" description="Helical" evidence="6">
    <location>
        <begin position="89"/>
        <end position="106"/>
    </location>
</feature>
<dbReference type="InterPro" id="IPR050638">
    <property type="entry name" value="AA-Vitamin_Transporters"/>
</dbReference>
<feature type="domain" description="EamA" evidence="7">
    <location>
        <begin position="153"/>
        <end position="282"/>
    </location>
</feature>
<dbReference type="Proteomes" id="UP000535937">
    <property type="component" value="Unassembled WGS sequence"/>
</dbReference>
<evidence type="ECO:0000313" key="8">
    <source>
        <dbReference type="EMBL" id="MBB3063359.1"/>
    </source>
</evidence>
<evidence type="ECO:0000256" key="5">
    <source>
        <dbReference type="ARBA" id="ARBA00023136"/>
    </source>
</evidence>
<name>A0A7W4ZCE9_9GAMM</name>
<keyword evidence="4 6" id="KW-1133">Transmembrane helix</keyword>
<feature type="transmembrane region" description="Helical" evidence="6">
    <location>
        <begin position="267"/>
        <end position="292"/>
    </location>
</feature>
<comment type="caution">
    <text evidence="8">The sequence shown here is derived from an EMBL/GenBank/DDBJ whole genome shotgun (WGS) entry which is preliminary data.</text>
</comment>
<feature type="transmembrane region" description="Helical" evidence="6">
    <location>
        <begin position="34"/>
        <end position="51"/>
    </location>
</feature>
<dbReference type="EMBL" id="JACHWZ010000029">
    <property type="protein sequence ID" value="MBB3063359.1"/>
    <property type="molecule type" value="Genomic_DNA"/>
</dbReference>
<evidence type="ECO:0000256" key="6">
    <source>
        <dbReference type="SAM" id="Phobius"/>
    </source>
</evidence>
<dbReference type="InterPro" id="IPR000620">
    <property type="entry name" value="EamA_dom"/>
</dbReference>
<dbReference type="InterPro" id="IPR037185">
    <property type="entry name" value="EmrE-like"/>
</dbReference>
<feature type="transmembrane region" description="Helical" evidence="6">
    <location>
        <begin position="216"/>
        <end position="236"/>
    </location>
</feature>
<feature type="transmembrane region" description="Helical" evidence="6">
    <location>
        <begin position="243"/>
        <end position="261"/>
    </location>
</feature>
<feature type="domain" description="EamA" evidence="7">
    <location>
        <begin position="8"/>
        <end position="133"/>
    </location>
</feature>
<dbReference type="Pfam" id="PF00892">
    <property type="entry name" value="EamA"/>
    <property type="match status" value="2"/>
</dbReference>
<keyword evidence="9" id="KW-1185">Reference proteome</keyword>
<keyword evidence="3 6" id="KW-0812">Transmembrane</keyword>
<feature type="transmembrane region" description="Helical" evidence="6">
    <location>
        <begin position="181"/>
        <end position="204"/>
    </location>
</feature>
<comment type="subcellular location">
    <subcellularLocation>
        <location evidence="1">Membrane</location>
        <topology evidence="1">Multi-pass membrane protein</topology>
    </subcellularLocation>
</comment>
<evidence type="ECO:0000259" key="7">
    <source>
        <dbReference type="Pfam" id="PF00892"/>
    </source>
</evidence>
<keyword evidence="5 6" id="KW-0472">Membrane</keyword>
<evidence type="ECO:0000256" key="2">
    <source>
        <dbReference type="ARBA" id="ARBA00007362"/>
    </source>
</evidence>
<protein>
    <submittedName>
        <fullName evidence="8">Drug/metabolite transporter (DMT)-like permease</fullName>
    </submittedName>
</protein>
<evidence type="ECO:0000313" key="9">
    <source>
        <dbReference type="Proteomes" id="UP000535937"/>
    </source>
</evidence>